<dbReference type="GeneID" id="25909947"/>
<organism evidence="1 2">
    <name type="scientific">Sphaeroforma arctica JP610</name>
    <dbReference type="NCBI Taxonomy" id="667725"/>
    <lineage>
        <taxon>Eukaryota</taxon>
        <taxon>Ichthyosporea</taxon>
        <taxon>Ichthyophonida</taxon>
        <taxon>Sphaeroforma</taxon>
    </lineage>
</organism>
<proteinExistence type="predicted"/>
<feature type="non-terminal residue" evidence="1">
    <location>
        <position position="1"/>
    </location>
</feature>
<protein>
    <submittedName>
        <fullName evidence="1">Uncharacterized protein</fullName>
    </submittedName>
</protein>
<evidence type="ECO:0000313" key="2">
    <source>
        <dbReference type="Proteomes" id="UP000054560"/>
    </source>
</evidence>
<evidence type="ECO:0000313" key="1">
    <source>
        <dbReference type="EMBL" id="KNC78115.1"/>
    </source>
</evidence>
<gene>
    <name evidence="1" type="ORF">SARC_09443</name>
</gene>
<sequence length="50" mass="5344">GPVYAAGFSPDSPFVVAAGGGKGKLKVWNLYDESPQSFARFDERLKALQA</sequence>
<dbReference type="Proteomes" id="UP000054560">
    <property type="component" value="Unassembled WGS sequence"/>
</dbReference>
<dbReference type="InterPro" id="IPR015943">
    <property type="entry name" value="WD40/YVTN_repeat-like_dom_sf"/>
</dbReference>
<keyword evidence="2" id="KW-1185">Reference proteome</keyword>
<dbReference type="RefSeq" id="XP_014152017.1">
    <property type="nucleotide sequence ID" value="XM_014296542.1"/>
</dbReference>
<dbReference type="EMBL" id="KQ242556">
    <property type="protein sequence ID" value="KNC78115.1"/>
    <property type="molecule type" value="Genomic_DNA"/>
</dbReference>
<accession>A0A0L0FMX4</accession>
<name>A0A0L0FMX4_9EUKA</name>
<dbReference type="SUPFAM" id="SSF50978">
    <property type="entry name" value="WD40 repeat-like"/>
    <property type="match status" value="1"/>
</dbReference>
<dbReference type="AlphaFoldDB" id="A0A0L0FMX4"/>
<dbReference type="InterPro" id="IPR036322">
    <property type="entry name" value="WD40_repeat_dom_sf"/>
</dbReference>
<reference evidence="1 2" key="1">
    <citation type="submission" date="2011-02" db="EMBL/GenBank/DDBJ databases">
        <title>The Genome Sequence of Sphaeroforma arctica JP610.</title>
        <authorList>
            <consortium name="The Broad Institute Genome Sequencing Platform"/>
            <person name="Russ C."/>
            <person name="Cuomo C."/>
            <person name="Young S.K."/>
            <person name="Zeng Q."/>
            <person name="Gargeya S."/>
            <person name="Alvarado L."/>
            <person name="Berlin A."/>
            <person name="Chapman S.B."/>
            <person name="Chen Z."/>
            <person name="Freedman E."/>
            <person name="Gellesch M."/>
            <person name="Goldberg J."/>
            <person name="Griggs A."/>
            <person name="Gujja S."/>
            <person name="Heilman E."/>
            <person name="Heiman D."/>
            <person name="Howarth C."/>
            <person name="Mehta T."/>
            <person name="Neiman D."/>
            <person name="Pearson M."/>
            <person name="Roberts A."/>
            <person name="Saif S."/>
            <person name="Shea T."/>
            <person name="Shenoy N."/>
            <person name="Sisk P."/>
            <person name="Stolte C."/>
            <person name="Sykes S."/>
            <person name="White J."/>
            <person name="Yandava C."/>
            <person name="Burger G."/>
            <person name="Gray M.W."/>
            <person name="Holland P.W.H."/>
            <person name="King N."/>
            <person name="Lang F.B.F."/>
            <person name="Roger A.J."/>
            <person name="Ruiz-Trillo I."/>
            <person name="Haas B."/>
            <person name="Nusbaum C."/>
            <person name="Birren B."/>
        </authorList>
    </citation>
    <scope>NUCLEOTIDE SEQUENCE [LARGE SCALE GENOMIC DNA]</scope>
    <source>
        <strain evidence="1 2">JP610</strain>
    </source>
</reference>
<dbReference type="Gene3D" id="2.130.10.10">
    <property type="entry name" value="YVTN repeat-like/Quinoprotein amine dehydrogenase"/>
    <property type="match status" value="1"/>
</dbReference>